<protein>
    <submittedName>
        <fullName evidence="3">Beta-hydroxyacyl-ACP dehydratase</fullName>
    </submittedName>
</protein>
<dbReference type="InterPro" id="IPR013114">
    <property type="entry name" value="FabA_FabZ"/>
</dbReference>
<keyword evidence="2" id="KW-0456">Lyase</keyword>
<gene>
    <name evidence="3" type="ORF">H0H10_30185</name>
</gene>
<dbReference type="InterPro" id="IPR029069">
    <property type="entry name" value="HotDog_dom_sf"/>
</dbReference>
<organism evidence="3 4">
    <name type="scientific">Streptomyces griseicoloratus</name>
    <dbReference type="NCBI Taxonomy" id="2752516"/>
    <lineage>
        <taxon>Bacteria</taxon>
        <taxon>Bacillati</taxon>
        <taxon>Actinomycetota</taxon>
        <taxon>Actinomycetes</taxon>
        <taxon>Kitasatosporales</taxon>
        <taxon>Streptomycetaceae</taxon>
        <taxon>Streptomyces</taxon>
    </lineage>
</organism>
<comment type="similarity">
    <text evidence="1">Belongs to the thioester dehydratase family. FabZ subfamily.</text>
</comment>
<dbReference type="SUPFAM" id="SSF54637">
    <property type="entry name" value="Thioesterase/thiol ester dehydrase-isomerase"/>
    <property type="match status" value="1"/>
</dbReference>
<comment type="caution">
    <text evidence="3">The sequence shown here is derived from an EMBL/GenBank/DDBJ whole genome shotgun (WGS) entry which is preliminary data.</text>
</comment>
<evidence type="ECO:0000256" key="2">
    <source>
        <dbReference type="ARBA" id="ARBA00023239"/>
    </source>
</evidence>
<evidence type="ECO:0000256" key="1">
    <source>
        <dbReference type="ARBA" id="ARBA00009174"/>
    </source>
</evidence>
<reference evidence="3" key="1">
    <citation type="submission" date="2020-09" db="EMBL/GenBank/DDBJ databases">
        <title>Streptomyces grisecoloratus sp. nov., isolated from cotton soil.</title>
        <authorList>
            <person name="Xing L."/>
        </authorList>
    </citation>
    <scope>NUCLEOTIDE SEQUENCE</scope>
    <source>
        <strain evidence="3">TRM S81-3</strain>
    </source>
</reference>
<keyword evidence="4" id="KW-1185">Reference proteome</keyword>
<dbReference type="Proteomes" id="UP000621210">
    <property type="component" value="Unassembled WGS sequence"/>
</dbReference>
<dbReference type="Gene3D" id="3.10.129.10">
    <property type="entry name" value="Hotdog Thioesterase"/>
    <property type="match status" value="1"/>
</dbReference>
<evidence type="ECO:0000313" key="3">
    <source>
        <dbReference type="EMBL" id="MBD0423383.1"/>
    </source>
</evidence>
<dbReference type="PANTHER" id="PTHR30272:SF1">
    <property type="entry name" value="3-HYDROXYACYL-[ACYL-CARRIER-PROTEIN] DEHYDRATASE"/>
    <property type="match status" value="1"/>
</dbReference>
<dbReference type="Pfam" id="PF07977">
    <property type="entry name" value="FabA"/>
    <property type="match status" value="1"/>
</dbReference>
<dbReference type="PANTHER" id="PTHR30272">
    <property type="entry name" value="3-HYDROXYACYL-[ACYL-CARRIER-PROTEIN] DEHYDRATASE"/>
    <property type="match status" value="1"/>
</dbReference>
<dbReference type="AlphaFoldDB" id="A0A926QTL2"/>
<dbReference type="CDD" id="cd01288">
    <property type="entry name" value="FabZ"/>
    <property type="match status" value="1"/>
</dbReference>
<accession>A0A926QTL2</accession>
<dbReference type="EMBL" id="JACVQF010000222">
    <property type="protein sequence ID" value="MBD0423383.1"/>
    <property type="molecule type" value="Genomic_DNA"/>
</dbReference>
<sequence>MSDWAADVDAITRIIPHRYPVLLVDRVTEVDPGRTLTALKAVTVGEPCYRRAPAHGGPARFHYPRPLLVESWAQAAVLLAVWNTPNPDVTTGKVELAGAIDRIAFHRPVVPGDLLEHRVRVVRAVGDTTILAGETRCDGDLVAEVGHFIVALRPLASVAPPLAPDHAGH</sequence>
<evidence type="ECO:0000313" key="4">
    <source>
        <dbReference type="Proteomes" id="UP000621210"/>
    </source>
</evidence>
<dbReference type="RefSeq" id="WP_188184318.1">
    <property type="nucleotide sequence ID" value="NZ_JACVQF010000222.1"/>
</dbReference>
<reference evidence="3" key="2">
    <citation type="submission" date="2020-09" db="EMBL/GenBank/DDBJ databases">
        <authorList>
            <person name="Luo X."/>
        </authorList>
    </citation>
    <scope>NUCLEOTIDE SEQUENCE</scope>
    <source>
        <strain evidence="3">TRM S81-3</strain>
    </source>
</reference>
<proteinExistence type="inferred from homology"/>
<name>A0A926QTL2_9ACTN</name>
<dbReference type="GO" id="GO:0016829">
    <property type="term" value="F:lyase activity"/>
    <property type="evidence" value="ECO:0007669"/>
    <property type="project" value="UniProtKB-KW"/>
</dbReference>